<reference evidence="3" key="1">
    <citation type="submission" date="2020-05" db="EMBL/GenBank/DDBJ databases">
        <authorList>
            <person name="Chiriac C."/>
            <person name="Salcher M."/>
            <person name="Ghai R."/>
            <person name="Kavagutti S V."/>
        </authorList>
    </citation>
    <scope>NUCLEOTIDE SEQUENCE</scope>
</reference>
<name>A0A6J5SYH5_9CAUD</name>
<dbReference type="EMBL" id="LR797485">
    <property type="protein sequence ID" value="CAB4219711.1"/>
    <property type="molecule type" value="Genomic_DNA"/>
</dbReference>
<protein>
    <submittedName>
        <fullName evidence="3">Uncharacterized protein</fullName>
    </submittedName>
</protein>
<evidence type="ECO:0000313" key="2">
    <source>
        <dbReference type="EMBL" id="CAB4178443.1"/>
    </source>
</evidence>
<sequence length="146" mass="16551">MDYVSALNLRIKYAMQAKRLKPHEEIPTAQELDNLLPGTGEAIDTSNASAKTLKRPQTTPQRMMSEHERRRCRLEVQKANGGGIVGLCKQHGKWTAIYRGQVIARTMRAVSAAQIYNRHVRRRDGIHSVFCDIEAAREIDKRNGLN</sequence>
<feature type="region of interest" description="Disordered" evidence="1">
    <location>
        <begin position="36"/>
        <end position="68"/>
    </location>
</feature>
<organism evidence="3">
    <name type="scientific">uncultured Caudovirales phage</name>
    <dbReference type="NCBI Taxonomy" id="2100421"/>
    <lineage>
        <taxon>Viruses</taxon>
        <taxon>Duplodnaviria</taxon>
        <taxon>Heunggongvirae</taxon>
        <taxon>Uroviricota</taxon>
        <taxon>Caudoviricetes</taxon>
        <taxon>Peduoviridae</taxon>
        <taxon>Maltschvirus</taxon>
        <taxon>Maltschvirus maltsch</taxon>
    </lineage>
</organism>
<proteinExistence type="predicted"/>
<gene>
    <name evidence="2" type="ORF">UFOVP1021_8</name>
    <name evidence="3" type="ORF">UFOVP1622_29</name>
</gene>
<feature type="compositionally biased region" description="Polar residues" evidence="1">
    <location>
        <begin position="44"/>
        <end position="62"/>
    </location>
</feature>
<accession>A0A6J5SYH5</accession>
<evidence type="ECO:0000313" key="3">
    <source>
        <dbReference type="EMBL" id="CAB4219711.1"/>
    </source>
</evidence>
<evidence type="ECO:0000256" key="1">
    <source>
        <dbReference type="SAM" id="MobiDB-lite"/>
    </source>
</evidence>
<dbReference type="EMBL" id="LR796967">
    <property type="protein sequence ID" value="CAB4178443.1"/>
    <property type="molecule type" value="Genomic_DNA"/>
</dbReference>